<keyword evidence="4" id="KW-1185">Reference proteome</keyword>
<feature type="region of interest" description="Disordered" evidence="1">
    <location>
        <begin position="22"/>
        <end position="59"/>
    </location>
</feature>
<dbReference type="RefSeq" id="WP_275812426.1">
    <property type="nucleotide sequence ID" value="NZ_BAAANM010000004.1"/>
</dbReference>
<gene>
    <name evidence="3" type="ORF">P2L57_11760</name>
</gene>
<sequence>MAIGAALAVIATGVGVTLALHSGGKKTTESKRPVASPSPSQTTNQPQGDTPNSSGGDVQPVVAGWQVVEHGSLNVAFDVPKDWTVEPAQATVSFNGADGFPAVMAGGVAEYKPNYCSKGNTVGVAGTRPVDDAKNLQDAAVTSAEDWVYYGFTDPTSKQHGTLKYTPAAPFSNQHGITGYAAEATASDVPKANQCTTDGAAYTVAWLGDDGKPVVAVILTNTTGPEQVSPQTITTVEGSLRRIHSAS</sequence>
<feature type="compositionally biased region" description="Polar residues" evidence="1">
    <location>
        <begin position="37"/>
        <end position="56"/>
    </location>
</feature>
<evidence type="ECO:0000313" key="4">
    <source>
        <dbReference type="Proteomes" id="UP001220022"/>
    </source>
</evidence>
<comment type="caution">
    <text evidence="3">The sequence shown here is derived from an EMBL/GenBank/DDBJ whole genome shotgun (WGS) entry which is preliminary data.</text>
</comment>
<evidence type="ECO:0000313" key="3">
    <source>
        <dbReference type="EMBL" id="MDF2256388.1"/>
    </source>
</evidence>
<dbReference type="InterPro" id="IPR058330">
    <property type="entry name" value="DUF8017"/>
</dbReference>
<evidence type="ECO:0000256" key="1">
    <source>
        <dbReference type="SAM" id="MobiDB-lite"/>
    </source>
</evidence>
<organism evidence="3 4">
    <name type="scientific">Streptantibioticus ferralitis</name>
    <dbReference type="NCBI Taxonomy" id="236510"/>
    <lineage>
        <taxon>Bacteria</taxon>
        <taxon>Bacillati</taxon>
        <taxon>Actinomycetota</taxon>
        <taxon>Actinomycetes</taxon>
        <taxon>Kitasatosporales</taxon>
        <taxon>Streptomycetaceae</taxon>
        <taxon>Streptantibioticus</taxon>
    </lineage>
</organism>
<accession>A0ABT5YXQ9</accession>
<dbReference type="Proteomes" id="UP001220022">
    <property type="component" value="Unassembled WGS sequence"/>
</dbReference>
<protein>
    <recommendedName>
        <fullName evidence="2">DUF8017 domain-containing protein</fullName>
    </recommendedName>
</protein>
<dbReference type="Pfam" id="PF26056">
    <property type="entry name" value="DUF8017"/>
    <property type="match status" value="1"/>
</dbReference>
<proteinExistence type="predicted"/>
<evidence type="ECO:0000259" key="2">
    <source>
        <dbReference type="Pfam" id="PF26056"/>
    </source>
</evidence>
<feature type="domain" description="DUF8017" evidence="2">
    <location>
        <begin position="59"/>
        <end position="242"/>
    </location>
</feature>
<reference evidence="3 4" key="1">
    <citation type="submission" date="2023-03" db="EMBL/GenBank/DDBJ databases">
        <title>Draft genome sequence of type strain Streptomyces ferralitis JCM 14344.</title>
        <authorList>
            <person name="Klaysubun C."/>
            <person name="Duangmal K."/>
        </authorList>
    </citation>
    <scope>NUCLEOTIDE SEQUENCE [LARGE SCALE GENOMIC DNA]</scope>
    <source>
        <strain evidence="3 4">JCM 14344</strain>
    </source>
</reference>
<dbReference type="EMBL" id="JARHTQ010000006">
    <property type="protein sequence ID" value="MDF2256388.1"/>
    <property type="molecule type" value="Genomic_DNA"/>
</dbReference>
<name>A0ABT5YXQ9_9ACTN</name>